<feature type="compositionally biased region" description="Basic and acidic residues" evidence="1">
    <location>
        <begin position="235"/>
        <end position="245"/>
    </location>
</feature>
<dbReference type="Proteomes" id="UP000241421">
    <property type="component" value="Unassembled WGS sequence"/>
</dbReference>
<dbReference type="CDD" id="cd01029">
    <property type="entry name" value="TOPRIM_primases"/>
    <property type="match status" value="1"/>
</dbReference>
<dbReference type="InterPro" id="IPR034154">
    <property type="entry name" value="TOPRIM_DnaG/twinkle"/>
</dbReference>
<comment type="caution">
    <text evidence="3">The sequence shown here is derived from an EMBL/GenBank/DDBJ whole genome shotgun (WGS) entry which is preliminary data.</text>
</comment>
<evidence type="ECO:0000313" key="4">
    <source>
        <dbReference type="Proteomes" id="UP000241421"/>
    </source>
</evidence>
<reference evidence="3 4" key="1">
    <citation type="submission" date="2018-04" db="EMBL/GenBank/DDBJ databases">
        <title>Massilia violaceinigra sp. nov., a novel purple-pigmented bacterium isolated from Tianshan glacier, Xinjiang, China.</title>
        <authorList>
            <person name="Wang H."/>
        </authorList>
    </citation>
    <scope>NUCLEOTIDE SEQUENCE [LARGE SCALE GENOMIC DNA]</scope>
    <source>
        <strain evidence="3 4">B448-2</strain>
    </source>
</reference>
<protein>
    <recommendedName>
        <fullName evidence="2">Toprim domain-containing protein</fullName>
    </recommendedName>
</protein>
<dbReference type="PROSITE" id="PS50880">
    <property type="entry name" value="TOPRIM"/>
    <property type="match status" value="1"/>
</dbReference>
<name>A0A2U2I5G4_9BURK</name>
<evidence type="ECO:0000313" key="3">
    <source>
        <dbReference type="EMBL" id="PWF54987.1"/>
    </source>
</evidence>
<dbReference type="Pfam" id="PF18974">
    <property type="entry name" value="DUF5710"/>
    <property type="match status" value="2"/>
</dbReference>
<evidence type="ECO:0000259" key="2">
    <source>
        <dbReference type="PROSITE" id="PS50880"/>
    </source>
</evidence>
<feature type="domain" description="Toprim" evidence="2">
    <location>
        <begin position="623"/>
        <end position="711"/>
    </location>
</feature>
<dbReference type="InterPro" id="IPR043764">
    <property type="entry name" value="DUF5710"/>
</dbReference>
<dbReference type="InterPro" id="IPR006171">
    <property type="entry name" value="TOPRIM_dom"/>
</dbReference>
<evidence type="ECO:0000256" key="1">
    <source>
        <dbReference type="SAM" id="MobiDB-lite"/>
    </source>
</evidence>
<feature type="region of interest" description="Disordered" evidence="1">
    <location>
        <begin position="787"/>
        <end position="826"/>
    </location>
</feature>
<dbReference type="AlphaFoldDB" id="A0A2U2I5G4"/>
<sequence>MAEQIMMPLKQQATEAEMGVPKQPAALQADADRAEAWTVGRVEKDTLARALDGASQAQLNRVYAVLADMEPLSAANPFWQRNELPQDVGALADKIDAAKERVTVRQADAVVAASRLDLVTGVAFGRERSGDGDTFDRDAEENLGFTLPHNWTGRVQVQGNIKRDIDGEMIVLPAAHRGEKPDFWGVYAQLDDGHQEHLADRPTEQQADELAERLAVIDARSTISEHEKAAKLARVNEDRVRRNPDSTDEDISAAKEARKNAEFAATTNDADLQRRIEFEERQRTLLQQAPADARRDAPKTLLTVPYKEKEEVKALGAKWDRKDQSWYVPQHLDAAPFAKWAQQPAQMLAGESLEPATALDKPAVSKAVEGRVYLAVTYRDRTEAKGAGAEWDKAAKSWYAGPHADMAKLDKWKPENVPTHQGPAMAPREEFAAALASIGCVVPAGGDHPIMDGEKHRISVEGEKFSKNSGSGFYVGHLDGYPAGFMKNNKTGAELTWKAKGYTLDPEQKALLASQAAEKLQQREAELSKLQEQAAKRVGKELGKLVQVTVATPYMQAKGIVPHAGALTDKDGKKTYLPATDVDGKQWTTQYIKEDGTKRFAKDSRKEGCFHVVGGMDELAKAPAIVIGEGYATAAQLKQSLGFPTVSAFDSGNLAAVAQALHQKFPDKPVVIAGDDDRHLELTQGANPGRSKAAEAANLVGGKLMMPIFAPGENSYPADLATITPDLYREHQRTGKVLDDEQLAALKQMKQFTDFNDLANKSALGSEGIDRQVRSLVESVIGKHQASLSVQQQEQVQEQQQELDRGEKVQQVQNETPKRRRSAKVA</sequence>
<proteinExistence type="predicted"/>
<organism evidence="3 4">
    <name type="scientific">Massilia glaciei</name>
    <dbReference type="NCBI Taxonomy" id="1524097"/>
    <lineage>
        <taxon>Bacteria</taxon>
        <taxon>Pseudomonadati</taxon>
        <taxon>Pseudomonadota</taxon>
        <taxon>Betaproteobacteria</taxon>
        <taxon>Burkholderiales</taxon>
        <taxon>Oxalobacteraceae</taxon>
        <taxon>Telluria group</taxon>
        <taxon>Massilia</taxon>
    </lineage>
</organism>
<dbReference type="SMART" id="SM00493">
    <property type="entry name" value="TOPRIM"/>
    <property type="match status" value="1"/>
</dbReference>
<keyword evidence="4" id="KW-1185">Reference proteome</keyword>
<dbReference type="OrthoDB" id="784829at2"/>
<gene>
    <name evidence="3" type="ORF">C7C56_004200</name>
</gene>
<feature type="compositionally biased region" description="Low complexity" evidence="1">
    <location>
        <begin position="790"/>
        <end position="800"/>
    </location>
</feature>
<accession>A0A2U2I5G4</accession>
<feature type="region of interest" description="Disordered" evidence="1">
    <location>
        <begin position="235"/>
        <end position="260"/>
    </location>
</feature>
<dbReference type="EMBL" id="PXWF02000053">
    <property type="protein sequence ID" value="PWF54987.1"/>
    <property type="molecule type" value="Genomic_DNA"/>
</dbReference>